<gene>
    <name evidence="2" type="ORF">PVL29_027142</name>
</gene>
<evidence type="ECO:0000256" key="1">
    <source>
        <dbReference type="SAM" id="MobiDB-lite"/>
    </source>
</evidence>
<dbReference type="AlphaFoldDB" id="A0AA39D4Q0"/>
<accession>A0AA39D4Q0</accession>
<dbReference type="EMBL" id="JARBHA010000020">
    <property type="protein sequence ID" value="KAJ9671021.1"/>
    <property type="molecule type" value="Genomic_DNA"/>
</dbReference>
<sequence>MNSNKASSGRSRETEKATQNPTFLKSLKGQLPQVDHLQPVAGNRLQDDHNSSILECGSIFHKDFSNKLNWSRHQLLQMLACFYQARRVPMKMHPKQGHRCIHGAMEN</sequence>
<name>A0AA39D4Q0_VITRO</name>
<organism evidence="2 3">
    <name type="scientific">Vitis rotundifolia</name>
    <name type="common">Muscadine grape</name>
    <dbReference type="NCBI Taxonomy" id="103349"/>
    <lineage>
        <taxon>Eukaryota</taxon>
        <taxon>Viridiplantae</taxon>
        <taxon>Streptophyta</taxon>
        <taxon>Embryophyta</taxon>
        <taxon>Tracheophyta</taxon>
        <taxon>Spermatophyta</taxon>
        <taxon>Magnoliopsida</taxon>
        <taxon>eudicotyledons</taxon>
        <taxon>Gunneridae</taxon>
        <taxon>Pentapetalae</taxon>
        <taxon>rosids</taxon>
        <taxon>Vitales</taxon>
        <taxon>Vitaceae</taxon>
        <taxon>Viteae</taxon>
        <taxon>Vitis</taxon>
    </lineage>
</organism>
<dbReference type="Proteomes" id="UP001168098">
    <property type="component" value="Unassembled WGS sequence"/>
</dbReference>
<keyword evidence="3" id="KW-1185">Reference proteome</keyword>
<evidence type="ECO:0000313" key="3">
    <source>
        <dbReference type="Proteomes" id="UP001168098"/>
    </source>
</evidence>
<feature type="region of interest" description="Disordered" evidence="1">
    <location>
        <begin position="1"/>
        <end position="31"/>
    </location>
</feature>
<protein>
    <submittedName>
        <fullName evidence="2">Uncharacterized protein</fullName>
    </submittedName>
</protein>
<comment type="caution">
    <text evidence="2">The sequence shown here is derived from an EMBL/GenBank/DDBJ whole genome shotgun (WGS) entry which is preliminary data.</text>
</comment>
<evidence type="ECO:0000313" key="2">
    <source>
        <dbReference type="EMBL" id="KAJ9671021.1"/>
    </source>
</evidence>
<proteinExistence type="predicted"/>
<reference evidence="2 3" key="1">
    <citation type="journal article" date="2023" name="BMC Biotechnol.">
        <title>Vitis rotundifolia cv Carlos genome sequencing.</title>
        <authorList>
            <person name="Huff M."/>
            <person name="Hulse-Kemp A."/>
            <person name="Scheffler B."/>
            <person name="Youngblood R."/>
            <person name="Simpson S."/>
            <person name="Babiker E."/>
            <person name="Staton M."/>
        </authorList>
    </citation>
    <scope>NUCLEOTIDE SEQUENCE [LARGE SCALE GENOMIC DNA]</scope>
    <source>
        <tissue evidence="2">Leaf</tissue>
    </source>
</reference>